<feature type="region of interest" description="Disordered" evidence="1">
    <location>
        <begin position="68"/>
        <end position="95"/>
    </location>
</feature>
<dbReference type="AlphaFoldDB" id="A0A8I5NZ57"/>
<dbReference type="Ensembl" id="ENSPANT00000064880.1">
    <property type="protein sequence ID" value="ENSPANP00000060749.1"/>
    <property type="gene ID" value="ENSPANG00000047232.1"/>
</dbReference>
<proteinExistence type="predicted"/>
<sequence>MQAIHGIRDSQPKSIRDSNNSITRKQKTRLKNGPRWAAAFSSSRCAEVFSSLRAAGCTWSLAPRSRGAIGSPGRYRGPQPQPAPPSTLPDCRPSPVASGREMVVLSVPVEVTVILLDIEDATREASAAEEADVHVAVVVRPGNAGLRDDEKTYYSLIISFSELYLPSST</sequence>
<feature type="region of interest" description="Disordered" evidence="1">
    <location>
        <begin position="1"/>
        <end position="35"/>
    </location>
</feature>
<evidence type="ECO:0000313" key="2">
    <source>
        <dbReference type="Ensembl" id="ENSPANP00000060749.1"/>
    </source>
</evidence>
<dbReference type="Gene3D" id="3.40.50.1000">
    <property type="entry name" value="HAD superfamily/HAD-like"/>
    <property type="match status" value="1"/>
</dbReference>
<evidence type="ECO:0000313" key="3">
    <source>
        <dbReference type="Proteomes" id="UP000028761"/>
    </source>
</evidence>
<organism evidence="2 3">
    <name type="scientific">Papio anubis</name>
    <name type="common">Olive baboon</name>
    <dbReference type="NCBI Taxonomy" id="9555"/>
    <lineage>
        <taxon>Eukaryota</taxon>
        <taxon>Metazoa</taxon>
        <taxon>Chordata</taxon>
        <taxon>Craniata</taxon>
        <taxon>Vertebrata</taxon>
        <taxon>Euteleostomi</taxon>
        <taxon>Mammalia</taxon>
        <taxon>Eutheria</taxon>
        <taxon>Euarchontoglires</taxon>
        <taxon>Primates</taxon>
        <taxon>Haplorrhini</taxon>
        <taxon>Catarrhini</taxon>
        <taxon>Cercopithecidae</taxon>
        <taxon>Cercopithecinae</taxon>
        <taxon>Papio</taxon>
    </lineage>
</organism>
<feature type="compositionally biased region" description="Basic and acidic residues" evidence="1">
    <location>
        <begin position="1"/>
        <end position="16"/>
    </location>
</feature>
<reference evidence="2 3" key="1">
    <citation type="submission" date="2012-03" db="EMBL/GenBank/DDBJ databases">
        <title>Whole Genome Assembly of Papio anubis.</title>
        <authorList>
            <person name="Liu Y.L."/>
            <person name="Abraham K.A."/>
            <person name="Akbar H.A."/>
            <person name="Ali S.A."/>
            <person name="Anosike U.A."/>
            <person name="Aqrawi P.A."/>
            <person name="Arias F.A."/>
            <person name="Attaway T.A."/>
            <person name="Awwad R.A."/>
            <person name="Babu C.B."/>
            <person name="Bandaranaike D.B."/>
            <person name="Battles P.B."/>
            <person name="Bell A.B."/>
            <person name="Beltran B.B."/>
            <person name="Berhane-Mersha D.B."/>
            <person name="Bess C.B."/>
            <person name="Bickham C.B."/>
            <person name="Bolden T.B."/>
            <person name="Carter K.C."/>
            <person name="Chau D.C."/>
            <person name="Chavez A.C."/>
            <person name="Clerc-Blankenburg K.C."/>
            <person name="Coyle M.C."/>
            <person name="Dao M.D."/>
            <person name="Davila M.L.D."/>
            <person name="Davy-Carroll L.D."/>
            <person name="Denson S.D."/>
            <person name="Dinh H.D."/>
            <person name="Fernandez S.F."/>
            <person name="Fernando P.F."/>
            <person name="Forbes L.F."/>
            <person name="Francis C.F."/>
            <person name="Francisco L.F."/>
            <person name="Fu Q.F."/>
            <person name="Garcia-Iii R.G."/>
            <person name="Garrett T.G."/>
            <person name="Gross S.G."/>
            <person name="Gubbala S.G."/>
            <person name="Hirani K.H."/>
            <person name="Hogues M.H."/>
            <person name="Hollins B.H."/>
            <person name="Jackson L.J."/>
            <person name="Javaid M.J."/>
            <person name="Jhangiani S.J."/>
            <person name="Johnson A.J."/>
            <person name="Johnson B.J."/>
            <person name="Jones J.J."/>
            <person name="Joshi V.J."/>
            <person name="Kalu J.K."/>
            <person name="Khan N.K."/>
            <person name="Korchina V.K."/>
            <person name="Kovar C.K."/>
            <person name="Lago L.L."/>
            <person name="Lara F.L."/>
            <person name="Le T.-K.L."/>
            <person name="Lee S.L."/>
            <person name="Legall-Iii F.L."/>
            <person name="Lemon S.L."/>
            <person name="Liu J.L."/>
            <person name="Liu Y.-S.L."/>
            <person name="Liyanage D.L."/>
            <person name="Lopez J.L."/>
            <person name="Lorensuhewa L.L."/>
            <person name="Mata R.M."/>
            <person name="Mathew T.M."/>
            <person name="Mercado C.M."/>
            <person name="Mercado I.M."/>
            <person name="Morales K.M."/>
            <person name="Morgan M.M."/>
            <person name="Munidasa M.M."/>
            <person name="Ngo D.N."/>
            <person name="Nguyen L.N."/>
            <person name="Nguyen T.N."/>
            <person name="Nguyen N.N."/>
            <person name="Obregon M.O."/>
            <person name="Okwuonu G.O."/>
            <person name="Ongeri F.O."/>
            <person name="Onwere C.O."/>
            <person name="Osifeso I.O."/>
            <person name="Parra A.P."/>
            <person name="Patil S.P."/>
            <person name="Perez A.P."/>
            <person name="Perez Y.P."/>
            <person name="Pham C.P."/>
            <person name="Pu L.-L.P."/>
            <person name="Puazo M.P."/>
            <person name="Quiroz J.Q."/>
            <person name="Rouhana J.R."/>
            <person name="Ruiz M.R."/>
            <person name="Ruiz S.-J.R."/>
            <person name="Saada N.S."/>
            <person name="Santibanez J.S."/>
            <person name="Scheel M.S."/>
            <person name="Schneider B.S."/>
            <person name="Simmons D.S."/>
            <person name="Sisson I.S."/>
            <person name="Tang L.-Y.T."/>
            <person name="Thornton R.T."/>
            <person name="Tisius J.T."/>
            <person name="Toledanes G.T."/>
            <person name="Trejos Z.T."/>
            <person name="Usmani K.U."/>
            <person name="Varghese R.V."/>
            <person name="Vattathil S.V."/>
            <person name="Vee V.V."/>
            <person name="Walker D.W."/>
            <person name="Weissenberger G.W."/>
            <person name="White C.W."/>
            <person name="Williams A.W."/>
            <person name="Woodworth J.W."/>
            <person name="Wright R.W."/>
            <person name="Zhu Y.Z."/>
            <person name="Han Y.H."/>
            <person name="Newsham I.N."/>
            <person name="Nazareth L.N."/>
            <person name="Worley K.W."/>
            <person name="Muzny D.M."/>
            <person name="Rogers J.R."/>
            <person name="Gibbs R.G."/>
        </authorList>
    </citation>
    <scope>NUCLEOTIDE SEQUENCE [LARGE SCALE GENOMIC DNA]</scope>
</reference>
<keyword evidence="3" id="KW-1185">Reference proteome</keyword>
<name>A0A8I5NZ57_PAPAN</name>
<dbReference type="Proteomes" id="UP000028761">
    <property type="component" value="Chromosome 15"/>
</dbReference>
<reference evidence="2" key="3">
    <citation type="submission" date="2025-09" db="UniProtKB">
        <authorList>
            <consortium name="Ensembl"/>
        </authorList>
    </citation>
    <scope>IDENTIFICATION</scope>
</reference>
<protein>
    <submittedName>
        <fullName evidence="2">Uncharacterized protein</fullName>
    </submittedName>
</protein>
<evidence type="ECO:0000256" key="1">
    <source>
        <dbReference type="SAM" id="MobiDB-lite"/>
    </source>
</evidence>
<accession>A0A8I5NZ57</accession>
<dbReference type="InterPro" id="IPR023214">
    <property type="entry name" value="HAD_sf"/>
</dbReference>
<reference evidence="2" key="2">
    <citation type="submission" date="2025-08" db="UniProtKB">
        <authorList>
            <consortium name="Ensembl"/>
        </authorList>
    </citation>
    <scope>IDENTIFICATION</scope>
</reference>